<evidence type="ECO:0000259" key="3">
    <source>
        <dbReference type="Pfam" id="PF25342"/>
    </source>
</evidence>
<dbReference type="AlphaFoldDB" id="A0A6T0ZF22"/>
<keyword evidence="1" id="KW-0472">Membrane</keyword>
<reference evidence="4" key="1">
    <citation type="submission" date="2021-01" db="EMBL/GenBank/DDBJ databases">
        <authorList>
            <person name="Corre E."/>
            <person name="Pelletier E."/>
            <person name="Niang G."/>
            <person name="Scheremetjew M."/>
            <person name="Finn R."/>
            <person name="Kale V."/>
            <person name="Holt S."/>
            <person name="Cochrane G."/>
            <person name="Meng A."/>
            <person name="Brown T."/>
            <person name="Cohen L."/>
        </authorList>
    </citation>
    <scope>NUCLEOTIDE SEQUENCE</scope>
    <source>
        <strain evidence="4">CCMP3105</strain>
    </source>
</reference>
<gene>
    <name evidence="4" type="ORF">AMON00008_LOCUS21577</name>
    <name evidence="5" type="ORF">AMON00008_LOCUS21578</name>
</gene>
<keyword evidence="1" id="KW-1133">Transmembrane helix</keyword>
<protein>
    <recommendedName>
        <fullName evidence="3">PLOD1-3-like GT domain-containing protein</fullName>
    </recommendedName>
</protein>
<dbReference type="PANTHER" id="PTHR36587:SF2">
    <property type="entry name" value="EXPRESSION SITE-ASSOCIATED GENE 3 (ESAG3)-LIKE PROTEIN"/>
    <property type="match status" value="1"/>
</dbReference>
<dbReference type="EMBL" id="HBNR01031562">
    <property type="protein sequence ID" value="CAE4585821.1"/>
    <property type="molecule type" value="Transcribed_RNA"/>
</dbReference>
<dbReference type="EMBL" id="HBNR01031561">
    <property type="protein sequence ID" value="CAE4585819.1"/>
    <property type="molecule type" value="Transcribed_RNA"/>
</dbReference>
<organism evidence="4">
    <name type="scientific">Alexandrium monilatum</name>
    <dbReference type="NCBI Taxonomy" id="311494"/>
    <lineage>
        <taxon>Eukaryota</taxon>
        <taxon>Sar</taxon>
        <taxon>Alveolata</taxon>
        <taxon>Dinophyceae</taxon>
        <taxon>Gonyaulacales</taxon>
        <taxon>Pyrocystaceae</taxon>
        <taxon>Alexandrium</taxon>
    </lineage>
</organism>
<accession>A0A6T0ZF22</accession>
<proteinExistence type="predicted"/>
<dbReference type="InterPro" id="IPR057589">
    <property type="entry name" value="GT_PLOD"/>
</dbReference>
<dbReference type="CDD" id="cd22997">
    <property type="entry name" value="GT_LH"/>
    <property type="match status" value="1"/>
</dbReference>
<feature type="domain" description="PLOD1-3-like GT" evidence="3">
    <location>
        <begin position="63"/>
        <end position="250"/>
    </location>
</feature>
<dbReference type="Pfam" id="PF25342">
    <property type="entry name" value="GT_PLOD"/>
    <property type="match status" value="1"/>
</dbReference>
<feature type="transmembrane region" description="Helical" evidence="1">
    <location>
        <begin position="368"/>
        <end position="387"/>
    </location>
</feature>
<evidence type="ECO:0000256" key="2">
    <source>
        <dbReference type="SAM" id="SignalP"/>
    </source>
</evidence>
<sequence>MAPLGAATKLVLRLALRLVLFLPWPACRAEGPDAHNLLRGHPLAHVDEPAMDVPGPHEGRPPQLHLVTFMNKVHRMFAMLQTSAEAHGLYPKVIGYGRNAWWPSGLGVKINELRRFLWGRGVRRDDVVAFVDAFDVIVFADEDEILAAFADMERLHNASIFFNAERYCFPKTDGLCDDYPPSPTRWRHLNSGLIAGRVWALRQLLHDPVPDVIEGSDQAWYQRQFRSGNFSDLLALDRECRFLCAVSDADAVVLGPDARMVRRDTGYRPALVHWAGVGHWVSWPEGQDFPTSHLADMFRRLYPDVAKRLIDGWFLELEIGSTHDIKFYEGAGFWSVMELVLCVQCNVLGTTQRECEYFAGFLCRRCRLWSFLGLLFFLVVPLALCFSRRLLSCRYAMQCQPNKHPRFDE</sequence>
<evidence type="ECO:0000313" key="4">
    <source>
        <dbReference type="EMBL" id="CAE4585819.1"/>
    </source>
</evidence>
<keyword evidence="1" id="KW-0812">Transmembrane</keyword>
<feature type="signal peptide" evidence="2">
    <location>
        <begin position="1"/>
        <end position="29"/>
    </location>
</feature>
<dbReference type="PANTHER" id="PTHR36587">
    <property type="entry name" value="EXPRESSION SITE-ASSOCIATED GENE 3 (ESAG3)-LIKE PROTEIN"/>
    <property type="match status" value="1"/>
</dbReference>
<feature type="chain" id="PRO_5036393600" description="PLOD1-3-like GT domain-containing protein" evidence="2">
    <location>
        <begin position="30"/>
        <end position="409"/>
    </location>
</feature>
<evidence type="ECO:0000313" key="5">
    <source>
        <dbReference type="EMBL" id="CAE4585821.1"/>
    </source>
</evidence>
<evidence type="ECO:0000256" key="1">
    <source>
        <dbReference type="SAM" id="Phobius"/>
    </source>
</evidence>
<name>A0A6T0ZF22_9DINO</name>
<keyword evidence="2" id="KW-0732">Signal</keyword>